<dbReference type="EMBL" id="GBRH01207537">
    <property type="protein sequence ID" value="JAD90358.1"/>
    <property type="molecule type" value="Transcribed_RNA"/>
</dbReference>
<sequence length="61" mass="6629">MLTPLHWGSSSRAPGIRRRGQRAPSQQRIRAPPLRRSQTRPAGSGRQRGPETLAYPAAVAG</sequence>
<accession>A0A0A9DUI2</accession>
<dbReference type="AlphaFoldDB" id="A0A0A9DUI2"/>
<reference evidence="1" key="1">
    <citation type="submission" date="2014-09" db="EMBL/GenBank/DDBJ databases">
        <authorList>
            <person name="Magalhaes I.L.F."/>
            <person name="Oliveira U."/>
            <person name="Santos F.R."/>
            <person name="Vidigal T.H.D.A."/>
            <person name="Brescovit A.D."/>
            <person name="Santos A.J."/>
        </authorList>
    </citation>
    <scope>NUCLEOTIDE SEQUENCE</scope>
    <source>
        <tissue evidence="1">Shoot tissue taken approximately 20 cm above the soil surface</tissue>
    </source>
</reference>
<organism evidence="1">
    <name type="scientific">Arundo donax</name>
    <name type="common">Giant reed</name>
    <name type="synonym">Donax arundinaceus</name>
    <dbReference type="NCBI Taxonomy" id="35708"/>
    <lineage>
        <taxon>Eukaryota</taxon>
        <taxon>Viridiplantae</taxon>
        <taxon>Streptophyta</taxon>
        <taxon>Embryophyta</taxon>
        <taxon>Tracheophyta</taxon>
        <taxon>Spermatophyta</taxon>
        <taxon>Magnoliopsida</taxon>
        <taxon>Liliopsida</taxon>
        <taxon>Poales</taxon>
        <taxon>Poaceae</taxon>
        <taxon>PACMAD clade</taxon>
        <taxon>Arundinoideae</taxon>
        <taxon>Arundineae</taxon>
        <taxon>Arundo</taxon>
    </lineage>
</organism>
<name>A0A0A9DUI2_ARUDO</name>
<proteinExistence type="predicted"/>
<protein>
    <submittedName>
        <fullName evidence="1">Uncharacterized protein</fullName>
    </submittedName>
</protein>
<evidence type="ECO:0000313" key="1">
    <source>
        <dbReference type="EMBL" id="JAD90358.1"/>
    </source>
</evidence>
<reference evidence="1" key="2">
    <citation type="journal article" date="2015" name="Data Brief">
        <title>Shoot transcriptome of the giant reed, Arundo donax.</title>
        <authorList>
            <person name="Barrero R.A."/>
            <person name="Guerrero F.D."/>
            <person name="Moolhuijzen P."/>
            <person name="Goolsby J.A."/>
            <person name="Tidwell J."/>
            <person name="Bellgard S.E."/>
            <person name="Bellgard M.I."/>
        </authorList>
    </citation>
    <scope>NUCLEOTIDE SEQUENCE</scope>
    <source>
        <tissue evidence="1">Shoot tissue taken approximately 20 cm above the soil surface</tissue>
    </source>
</reference>